<name>A0A8K0SEP6_9HYPO</name>
<dbReference type="EMBL" id="JAGPXF010000001">
    <property type="protein sequence ID" value="KAH7263476.1"/>
    <property type="molecule type" value="Genomic_DNA"/>
</dbReference>
<protein>
    <recommendedName>
        <fullName evidence="2">NADP-dependent oxidoreductase domain-containing protein</fullName>
    </recommendedName>
</protein>
<keyword evidence="4" id="KW-1185">Reference proteome</keyword>
<dbReference type="Proteomes" id="UP000813427">
    <property type="component" value="Unassembled WGS sequence"/>
</dbReference>
<dbReference type="InterPro" id="IPR036812">
    <property type="entry name" value="NAD(P)_OxRdtase_dom_sf"/>
</dbReference>
<evidence type="ECO:0000256" key="1">
    <source>
        <dbReference type="ARBA" id="ARBA00023002"/>
    </source>
</evidence>
<dbReference type="Gene3D" id="3.20.20.100">
    <property type="entry name" value="NADP-dependent oxidoreductase domain"/>
    <property type="match status" value="1"/>
</dbReference>
<dbReference type="SUPFAM" id="SSF51430">
    <property type="entry name" value="NAD(P)-linked oxidoreductase"/>
    <property type="match status" value="1"/>
</dbReference>
<organism evidence="3 4">
    <name type="scientific">Fusarium tricinctum</name>
    <dbReference type="NCBI Taxonomy" id="61284"/>
    <lineage>
        <taxon>Eukaryota</taxon>
        <taxon>Fungi</taxon>
        <taxon>Dikarya</taxon>
        <taxon>Ascomycota</taxon>
        <taxon>Pezizomycotina</taxon>
        <taxon>Sordariomycetes</taxon>
        <taxon>Hypocreomycetidae</taxon>
        <taxon>Hypocreales</taxon>
        <taxon>Nectriaceae</taxon>
        <taxon>Fusarium</taxon>
        <taxon>Fusarium tricinctum species complex</taxon>
    </lineage>
</organism>
<dbReference type="AlphaFoldDB" id="A0A8K0SEP6"/>
<evidence type="ECO:0000313" key="3">
    <source>
        <dbReference type="EMBL" id="KAH7263476.1"/>
    </source>
</evidence>
<dbReference type="OrthoDB" id="37537at2759"/>
<accession>A0A8K0SEP6</accession>
<gene>
    <name evidence="3" type="ORF">BKA59DRAFT_466066</name>
</gene>
<comment type="caution">
    <text evidence="3">The sequence shown here is derived from an EMBL/GenBank/DDBJ whole genome shotgun (WGS) entry which is preliminary data.</text>
</comment>
<dbReference type="InterPro" id="IPR023210">
    <property type="entry name" value="NADP_OxRdtase_dom"/>
</dbReference>
<evidence type="ECO:0000259" key="2">
    <source>
        <dbReference type="Pfam" id="PF00248"/>
    </source>
</evidence>
<keyword evidence="1" id="KW-0560">Oxidoreductase</keyword>
<sequence length="96" mass="11294">MRWKGLANIKSSFYHDDEEIIGKWLKLEGKRDGIFLATKFGYVKEVRFRSSTFRMSYQGSLPRYTKSLRLLDFGCIVLFYAHTPSPETSIEQAMRF</sequence>
<proteinExistence type="predicted"/>
<feature type="domain" description="NADP-dependent oxidoreductase" evidence="2">
    <location>
        <begin position="12"/>
        <end position="95"/>
    </location>
</feature>
<reference evidence="3" key="1">
    <citation type="journal article" date="2021" name="Nat. Commun.">
        <title>Genetic determinants of endophytism in the Arabidopsis root mycobiome.</title>
        <authorList>
            <person name="Mesny F."/>
            <person name="Miyauchi S."/>
            <person name="Thiergart T."/>
            <person name="Pickel B."/>
            <person name="Atanasova L."/>
            <person name="Karlsson M."/>
            <person name="Huettel B."/>
            <person name="Barry K.W."/>
            <person name="Haridas S."/>
            <person name="Chen C."/>
            <person name="Bauer D."/>
            <person name="Andreopoulos W."/>
            <person name="Pangilinan J."/>
            <person name="LaButti K."/>
            <person name="Riley R."/>
            <person name="Lipzen A."/>
            <person name="Clum A."/>
            <person name="Drula E."/>
            <person name="Henrissat B."/>
            <person name="Kohler A."/>
            <person name="Grigoriev I.V."/>
            <person name="Martin F.M."/>
            <person name="Hacquard S."/>
        </authorList>
    </citation>
    <scope>NUCLEOTIDE SEQUENCE</scope>
    <source>
        <strain evidence="3">MPI-SDFR-AT-0068</strain>
    </source>
</reference>
<dbReference type="Pfam" id="PF00248">
    <property type="entry name" value="Aldo_ket_red"/>
    <property type="match status" value="1"/>
</dbReference>
<dbReference type="GO" id="GO:0016491">
    <property type="term" value="F:oxidoreductase activity"/>
    <property type="evidence" value="ECO:0007669"/>
    <property type="project" value="UniProtKB-KW"/>
</dbReference>
<evidence type="ECO:0000313" key="4">
    <source>
        <dbReference type="Proteomes" id="UP000813427"/>
    </source>
</evidence>